<evidence type="ECO:0000313" key="3">
    <source>
        <dbReference type="EMBL" id="MCW9707542.1"/>
    </source>
</evidence>
<gene>
    <name evidence="3" type="ORF">J6I44_11810</name>
</gene>
<dbReference type="InterPro" id="IPR038678">
    <property type="entry name" value="Spondin_N_sf"/>
</dbReference>
<proteinExistence type="predicted"/>
<dbReference type="NCBIfam" id="NF038123">
    <property type="entry name" value="NF038123_dom"/>
    <property type="match status" value="3"/>
</dbReference>
<feature type="region of interest" description="Disordered" evidence="1">
    <location>
        <begin position="443"/>
        <end position="469"/>
    </location>
</feature>
<dbReference type="PROSITE" id="PS51257">
    <property type="entry name" value="PROKAR_LIPOPROTEIN"/>
    <property type="match status" value="1"/>
</dbReference>
<feature type="signal peptide" evidence="2">
    <location>
        <begin position="1"/>
        <end position="21"/>
    </location>
</feature>
<feature type="chain" id="PRO_5045642678" evidence="2">
    <location>
        <begin position="22"/>
        <end position="502"/>
    </location>
</feature>
<dbReference type="Gene3D" id="2.60.40.2130">
    <property type="entry name" value="F-spondin domain"/>
    <property type="match status" value="3"/>
</dbReference>
<comment type="caution">
    <text evidence="3">The sequence shown here is derived from an EMBL/GenBank/DDBJ whole genome shotgun (WGS) entry which is preliminary data.</text>
</comment>
<keyword evidence="4" id="KW-1185">Reference proteome</keyword>
<evidence type="ECO:0000256" key="2">
    <source>
        <dbReference type="SAM" id="SignalP"/>
    </source>
</evidence>
<organism evidence="3 4">
    <name type="scientific">Fodinibius salsisoli</name>
    <dbReference type="NCBI Taxonomy" id="2820877"/>
    <lineage>
        <taxon>Bacteria</taxon>
        <taxon>Pseudomonadati</taxon>
        <taxon>Balneolota</taxon>
        <taxon>Balneolia</taxon>
        <taxon>Balneolales</taxon>
        <taxon>Balneolaceae</taxon>
        <taxon>Fodinibius</taxon>
    </lineage>
</organism>
<protein>
    <submittedName>
        <fullName evidence="3">Spondin domain-containing protein</fullName>
    </submittedName>
</protein>
<dbReference type="Proteomes" id="UP001207918">
    <property type="component" value="Unassembled WGS sequence"/>
</dbReference>
<dbReference type="InterPro" id="IPR009465">
    <property type="entry name" value="Spondin_N"/>
</dbReference>
<evidence type="ECO:0000256" key="1">
    <source>
        <dbReference type="SAM" id="MobiDB-lite"/>
    </source>
</evidence>
<name>A0ABT3PNX2_9BACT</name>
<keyword evidence="2" id="KW-0732">Signal</keyword>
<dbReference type="EMBL" id="JAGGJA010000007">
    <property type="protein sequence ID" value="MCW9707542.1"/>
    <property type="molecule type" value="Genomic_DNA"/>
</dbReference>
<evidence type="ECO:0000313" key="4">
    <source>
        <dbReference type="Proteomes" id="UP001207918"/>
    </source>
</evidence>
<dbReference type="RefSeq" id="WP_265766334.1">
    <property type="nucleotide sequence ID" value="NZ_JAGGJA010000007.1"/>
</dbReference>
<sequence>MRTFKLLLTVLMVSTVSVGFISCGDDSSGPDGPEIETTFNVEVKNVNMPKPVLKSGAVFSAGGPDDGPAIFPGETASFTFTAPPSTVPPLGGSGMHLNFVTMFVQSNDLFYAFPPGGLDLYDAQGNAVTGNVTEQLFLYDAGTEVNQEPGVGTDQKPNQSGPNTGADENGVITRIQDGEEGPGGFSYPDKSDVIEVTIEHDGNTQFTVNVTNVSDKETLQTSEGSKPVPLSPFAWAVHEDATNFALYQLNEPASRGIEWIAEDGFPASELGGNDLPPTEEEGLADVVGGMTGLIVPLSPPVYAVHEDGFQGFEEGQTASLGLEIVAEDGFPADMLGGMDLPPDMGLLDMLNAEDAVHMAGAAPNPNGNVPALEPGAGGDGEAIEFEITASPGDRLSVFSMFVQSNDLFYAFEPAGISLFDSNDNPISGDITEDLLLWDAGTEEDEEPGVGFNQKPRQGATALDVGTPENESVNRISNAPTNDFVYPATDQVIWITITPSSMQ</sequence>
<feature type="region of interest" description="Disordered" evidence="1">
    <location>
        <begin position="145"/>
        <end position="169"/>
    </location>
</feature>
<reference evidence="3 4" key="1">
    <citation type="submission" date="2021-03" db="EMBL/GenBank/DDBJ databases">
        <title>Aliifodinibius sp. nov., a new bacterium isolated from saline soil.</title>
        <authorList>
            <person name="Galisteo C."/>
            <person name="De La Haba R."/>
            <person name="Sanchez-Porro C."/>
            <person name="Ventosa A."/>
        </authorList>
    </citation>
    <scope>NUCLEOTIDE SEQUENCE [LARGE SCALE GENOMIC DNA]</scope>
    <source>
        <strain evidence="3 4">1BSP15-2V2</strain>
    </source>
</reference>
<accession>A0ABT3PNX2</accession>